<dbReference type="GO" id="GO:0005634">
    <property type="term" value="C:nucleus"/>
    <property type="evidence" value="ECO:0007669"/>
    <property type="project" value="UniProtKB-SubCell"/>
</dbReference>
<dbReference type="InterPro" id="IPR051089">
    <property type="entry name" value="prtT"/>
</dbReference>
<evidence type="ECO:0000256" key="1">
    <source>
        <dbReference type="ARBA" id="ARBA00004123"/>
    </source>
</evidence>
<reference evidence="9" key="1">
    <citation type="journal article" date="2014" name="Genome Announc.">
        <title>Genome sequence and annotation of Acremonium chrysogenum, producer of the beta-lactam antibiotic cephalosporin C.</title>
        <authorList>
            <person name="Terfehr D."/>
            <person name="Dahlmann T.A."/>
            <person name="Specht T."/>
            <person name="Zadra I."/>
            <person name="Kuernsteiner H."/>
            <person name="Kueck U."/>
        </authorList>
    </citation>
    <scope>NUCLEOTIDE SEQUENCE [LARGE SCALE GENOMIC DNA]</scope>
    <source>
        <strain evidence="9">ATCC 11550 / CBS 779.69 / DSM 880 / IAM 14645 / JCM 23072 / IMI 49137</strain>
    </source>
</reference>
<keyword evidence="4" id="KW-0804">Transcription</keyword>
<evidence type="ECO:0000256" key="3">
    <source>
        <dbReference type="ARBA" id="ARBA00023125"/>
    </source>
</evidence>
<gene>
    <name evidence="8" type="ORF">ACRE_001900</name>
</gene>
<feature type="compositionally biased region" description="Polar residues" evidence="6">
    <location>
        <begin position="81"/>
        <end position="98"/>
    </location>
</feature>
<sequence length="610" mass="67559">MKANEKRALACTTCAKAKSRCITGPPGSDKCERCHRLDKTCLSRTPAPPRPKNHVKRSRVAELEKRLSELEGGGIHAVLNGASSTCGSVRTGKSSSSAGEGENVEKSTAPSPPGRTRVHPDNLFDHLFPSEQDTSSSSWPSKETVASSRLRHAWNSLWPLPGEAETMLAMYHEKVEHLFPFVIVPKMKAAELKEKRPFLWKAVMMVACFLDGARHDRLGEELLAEIGKAALVDGDKSLDLLQALQLLVAWFHHALRSSRLSNLLFLARSLCLNLGLGGNQPLSADMAGDNLDALRAYAGTYYLNTLVFTTNKRTEILMNTNLLEKCCKILETANQYKSDEHLVKLVQIQQIAQSISLTLALEPDQQTMQLPMTIVMQSFQDQINALRQSLSPELEANYMLRSHISIAEVMLTEWAMSDRYCNASNMALTDRLRVLWSCVRSLKNVFFMRMGIWDDFDDPKFLCLHASDLSYALLIGVRLVTLRLPGWNLEHIERELSFGQVMDSLVAHLSGLVERRRNGVVSSALKEGGALPAEDHITGLTKLCAGLRLRVRAEMAGAMAAFKEEPGLEAAQATGAMQGLMGDMGTQYWGDVMIDAFWNGPGDFGDFELQ</sequence>
<organism evidence="8 9">
    <name type="scientific">Hapsidospora chrysogenum (strain ATCC 11550 / CBS 779.69 / DSM 880 / IAM 14645 / JCM 23072 / IMI 49137)</name>
    <name type="common">Acremonium chrysogenum</name>
    <dbReference type="NCBI Taxonomy" id="857340"/>
    <lineage>
        <taxon>Eukaryota</taxon>
        <taxon>Fungi</taxon>
        <taxon>Dikarya</taxon>
        <taxon>Ascomycota</taxon>
        <taxon>Pezizomycotina</taxon>
        <taxon>Sordariomycetes</taxon>
        <taxon>Hypocreomycetidae</taxon>
        <taxon>Hypocreales</taxon>
        <taxon>Bionectriaceae</taxon>
        <taxon>Hapsidospora</taxon>
    </lineage>
</organism>
<keyword evidence="2" id="KW-0805">Transcription regulation</keyword>
<evidence type="ECO:0000256" key="5">
    <source>
        <dbReference type="ARBA" id="ARBA00023242"/>
    </source>
</evidence>
<dbReference type="AlphaFoldDB" id="A0A086TI11"/>
<accession>A0A086TI11</accession>
<dbReference type="GO" id="GO:0008270">
    <property type="term" value="F:zinc ion binding"/>
    <property type="evidence" value="ECO:0007669"/>
    <property type="project" value="InterPro"/>
</dbReference>
<dbReference type="OrthoDB" id="1600564at2759"/>
<evidence type="ECO:0000313" key="8">
    <source>
        <dbReference type="EMBL" id="KFH48993.1"/>
    </source>
</evidence>
<dbReference type="HOGENOM" id="CLU_006524_10_0_1"/>
<feature type="region of interest" description="Disordered" evidence="6">
    <location>
        <begin position="81"/>
        <end position="142"/>
    </location>
</feature>
<comment type="caution">
    <text evidence="8">The sequence shown here is derived from an EMBL/GenBank/DDBJ whole genome shotgun (WGS) entry which is preliminary data.</text>
</comment>
<feature type="compositionally biased region" description="Polar residues" evidence="6">
    <location>
        <begin position="131"/>
        <end position="142"/>
    </location>
</feature>
<dbReference type="EMBL" id="JPKY01000001">
    <property type="protein sequence ID" value="KFH48993.1"/>
    <property type="molecule type" value="Genomic_DNA"/>
</dbReference>
<feature type="domain" description="Zn(2)-C6 fungal-type" evidence="7">
    <location>
        <begin position="10"/>
        <end position="41"/>
    </location>
</feature>
<keyword evidence="3" id="KW-0238">DNA-binding</keyword>
<evidence type="ECO:0000313" key="9">
    <source>
        <dbReference type="Proteomes" id="UP000029964"/>
    </source>
</evidence>
<dbReference type="PANTHER" id="PTHR31845">
    <property type="entry name" value="FINGER DOMAIN PROTEIN, PUTATIVE-RELATED"/>
    <property type="match status" value="1"/>
</dbReference>
<dbReference type="InterPro" id="IPR001138">
    <property type="entry name" value="Zn2Cys6_DnaBD"/>
</dbReference>
<name>A0A086TI11_HAPC1</name>
<evidence type="ECO:0000256" key="4">
    <source>
        <dbReference type="ARBA" id="ARBA00023163"/>
    </source>
</evidence>
<dbReference type="Proteomes" id="UP000029964">
    <property type="component" value="Unassembled WGS sequence"/>
</dbReference>
<keyword evidence="5" id="KW-0539">Nucleus</keyword>
<dbReference type="InterPro" id="IPR036864">
    <property type="entry name" value="Zn2-C6_fun-type_DNA-bd_sf"/>
</dbReference>
<dbReference type="STRING" id="857340.A0A086TI11"/>
<protein>
    <submittedName>
        <fullName evidence="8">Transcriptional regulator-like protein</fullName>
    </submittedName>
</protein>
<keyword evidence="9" id="KW-1185">Reference proteome</keyword>
<evidence type="ECO:0000256" key="6">
    <source>
        <dbReference type="SAM" id="MobiDB-lite"/>
    </source>
</evidence>
<evidence type="ECO:0000256" key="2">
    <source>
        <dbReference type="ARBA" id="ARBA00023015"/>
    </source>
</evidence>
<comment type="subcellular location">
    <subcellularLocation>
        <location evidence="1">Nucleus</location>
    </subcellularLocation>
</comment>
<dbReference type="PANTHER" id="PTHR31845:SF10">
    <property type="entry name" value="ZN(II)2CYS6 TRANSCRIPTION FACTOR (EUROFUNG)"/>
    <property type="match status" value="1"/>
</dbReference>
<dbReference type="PROSITE" id="PS00463">
    <property type="entry name" value="ZN2_CY6_FUNGAL_1"/>
    <property type="match status" value="1"/>
</dbReference>
<dbReference type="Gene3D" id="4.10.240.10">
    <property type="entry name" value="Zn(2)-C6 fungal-type DNA-binding domain"/>
    <property type="match status" value="1"/>
</dbReference>
<dbReference type="SUPFAM" id="SSF57701">
    <property type="entry name" value="Zn2/Cys6 DNA-binding domain"/>
    <property type="match status" value="1"/>
</dbReference>
<dbReference type="GO" id="GO:0000976">
    <property type="term" value="F:transcription cis-regulatory region binding"/>
    <property type="evidence" value="ECO:0007669"/>
    <property type="project" value="TreeGrafter"/>
</dbReference>
<evidence type="ECO:0000259" key="7">
    <source>
        <dbReference type="PROSITE" id="PS00463"/>
    </source>
</evidence>
<proteinExistence type="predicted"/>
<dbReference type="GO" id="GO:0000981">
    <property type="term" value="F:DNA-binding transcription factor activity, RNA polymerase II-specific"/>
    <property type="evidence" value="ECO:0007669"/>
    <property type="project" value="InterPro"/>
</dbReference>